<feature type="domain" description="Lipocalin-like" evidence="2">
    <location>
        <begin position="29"/>
        <end position="115"/>
    </location>
</feature>
<dbReference type="GeneID" id="85017695"/>
<keyword evidence="1" id="KW-0732">Signal</keyword>
<dbReference type="InterPro" id="IPR024311">
    <property type="entry name" value="Lipocalin-like"/>
</dbReference>
<evidence type="ECO:0000256" key="1">
    <source>
        <dbReference type="SAM" id="SignalP"/>
    </source>
</evidence>
<keyword evidence="4" id="KW-1185">Reference proteome</keyword>
<dbReference type="AlphaFoldDB" id="A0A1H2RGS2"/>
<proteinExistence type="predicted"/>
<evidence type="ECO:0000313" key="4">
    <source>
        <dbReference type="Proteomes" id="UP000182771"/>
    </source>
</evidence>
<comment type="caution">
    <text evidence="3">The sequence shown here is derived from an EMBL/GenBank/DDBJ whole genome shotgun (WGS) entry which is preliminary data.</text>
</comment>
<name>A0A1H2RGS2_9FLAO</name>
<dbReference type="Proteomes" id="UP000182771">
    <property type="component" value="Unassembled WGS sequence"/>
</dbReference>
<dbReference type="PROSITE" id="PS51257">
    <property type="entry name" value="PROKAR_LIPOPROTEIN"/>
    <property type="match status" value="1"/>
</dbReference>
<feature type="signal peptide" evidence="1">
    <location>
        <begin position="1"/>
        <end position="21"/>
    </location>
</feature>
<protein>
    <submittedName>
        <fullName evidence="3">Lipocalin-like domain-containing protein</fullName>
    </submittedName>
</protein>
<accession>A0A1H2RGS2</accession>
<dbReference type="Pfam" id="PF13648">
    <property type="entry name" value="Lipocalin_4"/>
    <property type="match status" value="1"/>
</dbReference>
<reference evidence="3 4" key="1">
    <citation type="submission" date="2016-10" db="EMBL/GenBank/DDBJ databases">
        <authorList>
            <person name="Varghese N."/>
            <person name="Submissions S."/>
        </authorList>
    </citation>
    <scope>NUCLEOTIDE SEQUENCE [LARGE SCALE GENOMIC DNA]</scope>
    <source>
        <strain evidence="3 4">DSM 11449</strain>
    </source>
</reference>
<gene>
    <name evidence="3" type="ORF">SAMN05444420_101441</name>
</gene>
<evidence type="ECO:0000259" key="2">
    <source>
        <dbReference type="Pfam" id="PF13648"/>
    </source>
</evidence>
<feature type="chain" id="PRO_5028904823" evidence="1">
    <location>
        <begin position="22"/>
        <end position="283"/>
    </location>
</feature>
<dbReference type="RefSeq" id="WP_016419714.1">
    <property type="nucleotide sequence ID" value="NZ_CBDFAJ010000255.1"/>
</dbReference>
<sequence length="283" mass="31058">MKRIFLGAMAFVALLFSSCGKNDNASTDLTGAWQLESFTVAGQPQTPNDCQKKSVYVFTQNQLTSHDFNKNEGTGHCEYDKTVETYKIEGNLIKDANDPNGKGIPFSISGNTLTLTIDENGQKETLNLKKINQTELDAILATINNRGSNNNGGGNNNGGNNNGGSNSNIGKTIANLDGIWQVVSVIENDVIEILGDCQKKISMKITGNQALLYEFEEETGVCRYKTDREVFTILNETTIEIEGTRIFVSITGDNLTLTTVKNGRRNITVYKRITQAQLDALLR</sequence>
<dbReference type="EMBL" id="FNND01000001">
    <property type="protein sequence ID" value="SDW17849.1"/>
    <property type="molecule type" value="Genomic_DNA"/>
</dbReference>
<organism evidence="3 4">
    <name type="scientific">Capnocytophaga granulosa</name>
    <dbReference type="NCBI Taxonomy" id="45242"/>
    <lineage>
        <taxon>Bacteria</taxon>
        <taxon>Pseudomonadati</taxon>
        <taxon>Bacteroidota</taxon>
        <taxon>Flavobacteriia</taxon>
        <taxon>Flavobacteriales</taxon>
        <taxon>Flavobacteriaceae</taxon>
        <taxon>Capnocytophaga</taxon>
    </lineage>
</organism>
<evidence type="ECO:0000313" key="3">
    <source>
        <dbReference type="EMBL" id="SDW17849.1"/>
    </source>
</evidence>
<dbReference type="OrthoDB" id="1151602at2"/>